<comment type="caution">
    <text evidence="2">The sequence shown here is derived from an EMBL/GenBank/DDBJ whole genome shotgun (WGS) entry which is preliminary data.</text>
</comment>
<sequence length="119" mass="12438">MSAMRVIHEMRPVGRLASGAEEWACPSCGRRVALGPPGPGLKVLEPGDESAVHIGLTDPAPPGGSTAERYGLGPIQEIPRPPSLPMLPVEAPAESPETAARDRQWLAEIGIDWGDDAAA</sequence>
<dbReference type="EMBL" id="JACHJV010000001">
    <property type="protein sequence ID" value="MBB4925370.1"/>
    <property type="molecule type" value="Genomic_DNA"/>
</dbReference>
<proteinExistence type="predicted"/>
<dbReference type="Proteomes" id="UP000540506">
    <property type="component" value="Unassembled WGS sequence"/>
</dbReference>
<reference evidence="2 3" key="1">
    <citation type="submission" date="2020-08" db="EMBL/GenBank/DDBJ databases">
        <title>Sequencing the genomes of 1000 actinobacteria strains.</title>
        <authorList>
            <person name="Klenk H.-P."/>
        </authorList>
    </citation>
    <scope>NUCLEOTIDE SEQUENCE [LARGE SCALE GENOMIC DNA]</scope>
    <source>
        <strain evidence="2 3">DSM 41654</strain>
    </source>
</reference>
<gene>
    <name evidence="2" type="ORF">FHR34_004363</name>
</gene>
<feature type="region of interest" description="Disordered" evidence="1">
    <location>
        <begin position="55"/>
        <end position="103"/>
    </location>
</feature>
<name>A0A7W7R515_KITKI</name>
<keyword evidence="3" id="KW-1185">Reference proteome</keyword>
<accession>A0A7W7R515</accession>
<evidence type="ECO:0000256" key="1">
    <source>
        <dbReference type="SAM" id="MobiDB-lite"/>
    </source>
</evidence>
<evidence type="ECO:0000313" key="3">
    <source>
        <dbReference type="Proteomes" id="UP000540506"/>
    </source>
</evidence>
<organism evidence="2 3">
    <name type="scientific">Kitasatospora kifunensis</name>
    <name type="common">Streptomyces kifunensis</name>
    <dbReference type="NCBI Taxonomy" id="58351"/>
    <lineage>
        <taxon>Bacteria</taxon>
        <taxon>Bacillati</taxon>
        <taxon>Actinomycetota</taxon>
        <taxon>Actinomycetes</taxon>
        <taxon>Kitasatosporales</taxon>
        <taxon>Streptomycetaceae</taxon>
        <taxon>Kitasatospora</taxon>
    </lineage>
</organism>
<dbReference type="AlphaFoldDB" id="A0A7W7R515"/>
<protein>
    <submittedName>
        <fullName evidence="2">Uncharacterized protein</fullName>
    </submittedName>
</protein>
<dbReference type="RefSeq" id="WP_184937518.1">
    <property type="nucleotide sequence ID" value="NZ_JACHJV010000001.1"/>
</dbReference>
<evidence type="ECO:0000313" key="2">
    <source>
        <dbReference type="EMBL" id="MBB4925370.1"/>
    </source>
</evidence>